<dbReference type="GO" id="GO:0003677">
    <property type="term" value="F:DNA binding"/>
    <property type="evidence" value="ECO:0007669"/>
    <property type="project" value="UniProtKB-UniRule"/>
</dbReference>
<keyword evidence="7 8" id="KW-0233">DNA recombination</keyword>
<keyword evidence="3 8" id="KW-0810">Translation regulation</keyword>
<gene>
    <name evidence="8" type="primary">ihfA</name>
    <name evidence="8" type="synonym">himA</name>
    <name evidence="11" type="ORF">SAMN02745194_02339</name>
</gene>
<keyword evidence="4 8" id="KW-0805">Transcription regulation</keyword>
<dbReference type="NCBIfam" id="NF001401">
    <property type="entry name" value="PRK00285.1"/>
    <property type="match status" value="1"/>
</dbReference>
<evidence type="ECO:0000256" key="5">
    <source>
        <dbReference type="ARBA" id="ARBA00023125"/>
    </source>
</evidence>
<evidence type="ECO:0000256" key="2">
    <source>
        <dbReference type="ARBA" id="ARBA00018329"/>
    </source>
</evidence>
<comment type="function">
    <text evidence="8 10">This protein is one of the two subunits of integration host factor, a specific DNA-binding protein that functions in genetic recombination as well as in transcriptional and translational control.</text>
</comment>
<evidence type="ECO:0000256" key="9">
    <source>
        <dbReference type="RuleBase" id="RU003939"/>
    </source>
</evidence>
<dbReference type="STRING" id="198092.SAMN02745194_02339"/>
<dbReference type="AlphaFoldDB" id="A0A1M6IIF1"/>
<dbReference type="SUPFAM" id="SSF47729">
    <property type="entry name" value="IHF-like DNA-binding proteins"/>
    <property type="match status" value="1"/>
</dbReference>
<evidence type="ECO:0000256" key="6">
    <source>
        <dbReference type="ARBA" id="ARBA00023163"/>
    </source>
</evidence>
<accession>A0A1M6IIF1</accession>
<evidence type="ECO:0000256" key="7">
    <source>
        <dbReference type="ARBA" id="ARBA00023172"/>
    </source>
</evidence>
<evidence type="ECO:0000256" key="3">
    <source>
        <dbReference type="ARBA" id="ARBA00022845"/>
    </source>
</evidence>
<dbReference type="PANTHER" id="PTHR33175:SF2">
    <property type="entry name" value="INTEGRATION HOST FACTOR SUBUNIT ALPHA"/>
    <property type="match status" value="1"/>
</dbReference>
<keyword evidence="6 8" id="KW-0804">Transcription</keyword>
<dbReference type="OrthoDB" id="9804203at2"/>
<dbReference type="GO" id="GO:0006417">
    <property type="term" value="P:regulation of translation"/>
    <property type="evidence" value="ECO:0007669"/>
    <property type="project" value="UniProtKB-UniRule"/>
</dbReference>
<protein>
    <recommendedName>
        <fullName evidence="2 8">Integration host factor subunit alpha</fullName>
        <shortName evidence="8">IHF-alpha</shortName>
    </recommendedName>
</protein>
<dbReference type="Proteomes" id="UP000184387">
    <property type="component" value="Unassembled WGS sequence"/>
</dbReference>
<dbReference type="SMART" id="SM00411">
    <property type="entry name" value="BHL"/>
    <property type="match status" value="1"/>
</dbReference>
<evidence type="ECO:0000256" key="8">
    <source>
        <dbReference type="HAMAP-Rule" id="MF_00380"/>
    </source>
</evidence>
<evidence type="ECO:0000256" key="1">
    <source>
        <dbReference type="ARBA" id="ARBA00010529"/>
    </source>
</evidence>
<dbReference type="GO" id="GO:0030527">
    <property type="term" value="F:structural constituent of chromatin"/>
    <property type="evidence" value="ECO:0007669"/>
    <property type="project" value="InterPro"/>
</dbReference>
<dbReference type="GO" id="GO:0006355">
    <property type="term" value="P:regulation of DNA-templated transcription"/>
    <property type="evidence" value="ECO:0007669"/>
    <property type="project" value="UniProtKB-UniRule"/>
</dbReference>
<proteinExistence type="inferred from homology"/>
<organism evidence="11 12">
    <name type="scientific">Muricoccus roseus</name>
    <dbReference type="NCBI Taxonomy" id="198092"/>
    <lineage>
        <taxon>Bacteria</taxon>
        <taxon>Pseudomonadati</taxon>
        <taxon>Pseudomonadota</taxon>
        <taxon>Alphaproteobacteria</taxon>
        <taxon>Acetobacterales</taxon>
        <taxon>Roseomonadaceae</taxon>
        <taxon>Muricoccus</taxon>
    </lineage>
</organism>
<dbReference type="GO" id="GO:0005829">
    <property type="term" value="C:cytosol"/>
    <property type="evidence" value="ECO:0007669"/>
    <property type="project" value="TreeGrafter"/>
</dbReference>
<dbReference type="EMBL" id="FQZF01000012">
    <property type="protein sequence ID" value="SHJ34187.1"/>
    <property type="molecule type" value="Genomic_DNA"/>
</dbReference>
<dbReference type="NCBIfam" id="TIGR00987">
    <property type="entry name" value="himA"/>
    <property type="match status" value="1"/>
</dbReference>
<dbReference type="GO" id="GO:0006310">
    <property type="term" value="P:DNA recombination"/>
    <property type="evidence" value="ECO:0007669"/>
    <property type="project" value="UniProtKB-UniRule"/>
</dbReference>
<dbReference type="PRINTS" id="PR01727">
    <property type="entry name" value="DNABINDINGHU"/>
</dbReference>
<reference evidence="11 12" key="1">
    <citation type="submission" date="2016-11" db="EMBL/GenBank/DDBJ databases">
        <authorList>
            <person name="Jaros S."/>
            <person name="Januszkiewicz K."/>
            <person name="Wedrychowicz H."/>
        </authorList>
    </citation>
    <scope>NUCLEOTIDE SEQUENCE [LARGE SCALE GENOMIC DNA]</scope>
    <source>
        <strain evidence="11 12">DSM 14916</strain>
    </source>
</reference>
<dbReference type="GO" id="GO:0009893">
    <property type="term" value="P:positive regulation of metabolic process"/>
    <property type="evidence" value="ECO:0007669"/>
    <property type="project" value="UniProtKB-ARBA"/>
</dbReference>
<dbReference type="InterPro" id="IPR000119">
    <property type="entry name" value="Hist_DNA-bd"/>
</dbReference>
<keyword evidence="5 8" id="KW-0238">DNA-binding</keyword>
<dbReference type="CDD" id="cd13835">
    <property type="entry name" value="IHF_A"/>
    <property type="match status" value="1"/>
</dbReference>
<dbReference type="PANTHER" id="PTHR33175">
    <property type="entry name" value="DNA-BINDING PROTEIN HU"/>
    <property type="match status" value="1"/>
</dbReference>
<dbReference type="InterPro" id="IPR005684">
    <property type="entry name" value="IHF_alpha"/>
</dbReference>
<dbReference type="InterPro" id="IPR010992">
    <property type="entry name" value="IHF-like_DNA-bd_dom_sf"/>
</dbReference>
<comment type="subunit">
    <text evidence="8 10">Heterodimer of an alpha and a beta chain.</text>
</comment>
<dbReference type="RefSeq" id="WP_073134882.1">
    <property type="nucleotide sequence ID" value="NZ_FQZF01000012.1"/>
</dbReference>
<sequence length="102" mass="11198">MNTITRAQLAEAIYMQVGLSRNESAALLEDVLNRISSTLESGEAVKLSAFGTFSVRQKAQRIGRNPKTGVEVPITPRRVLSFRASQVLKARINGETPPRSED</sequence>
<evidence type="ECO:0000313" key="12">
    <source>
        <dbReference type="Proteomes" id="UP000184387"/>
    </source>
</evidence>
<evidence type="ECO:0000256" key="4">
    <source>
        <dbReference type="ARBA" id="ARBA00023015"/>
    </source>
</evidence>
<name>A0A1M6IIF1_9PROT</name>
<dbReference type="Gene3D" id="4.10.520.10">
    <property type="entry name" value="IHF-like DNA-binding proteins"/>
    <property type="match status" value="1"/>
</dbReference>
<comment type="similarity">
    <text evidence="1 8 9">Belongs to the bacterial histone-like protein family.</text>
</comment>
<dbReference type="Pfam" id="PF00216">
    <property type="entry name" value="Bac_DNA_binding"/>
    <property type="match status" value="1"/>
</dbReference>
<evidence type="ECO:0000256" key="10">
    <source>
        <dbReference type="RuleBase" id="RU004485"/>
    </source>
</evidence>
<keyword evidence="12" id="KW-1185">Reference proteome</keyword>
<dbReference type="HAMAP" id="MF_00380">
    <property type="entry name" value="IHF_alpha"/>
    <property type="match status" value="1"/>
</dbReference>
<evidence type="ECO:0000313" key="11">
    <source>
        <dbReference type="EMBL" id="SHJ34187.1"/>
    </source>
</evidence>